<evidence type="ECO:0000313" key="3">
    <source>
        <dbReference type="EMBL" id="NEY72737.1"/>
    </source>
</evidence>
<reference evidence="3 4" key="1">
    <citation type="submission" date="2020-02" db="EMBL/GenBank/DDBJ databases">
        <title>Bacillus aquiflavi sp. nov., isolated from yellow water of strong flavor Chinese baijiu in Yibin region of China.</title>
        <authorList>
            <person name="Xie J."/>
        </authorList>
    </citation>
    <scope>NUCLEOTIDE SEQUENCE [LARGE SCALE GENOMIC DNA]</scope>
    <source>
        <strain evidence="3 4">SA4</strain>
    </source>
</reference>
<evidence type="ECO:0000256" key="1">
    <source>
        <dbReference type="ARBA" id="ARBA00022722"/>
    </source>
</evidence>
<dbReference type="Gene3D" id="3.20.20.150">
    <property type="entry name" value="Divalent-metal-dependent TIM barrel enzymes"/>
    <property type="match status" value="1"/>
</dbReference>
<dbReference type="InterPro" id="IPR013022">
    <property type="entry name" value="Xyl_isomerase-like_TIM-brl"/>
</dbReference>
<dbReference type="GO" id="GO:0003677">
    <property type="term" value="F:DNA binding"/>
    <property type="evidence" value="ECO:0007669"/>
    <property type="project" value="InterPro"/>
</dbReference>
<dbReference type="AlphaFoldDB" id="A0A6M0Q921"/>
<dbReference type="GO" id="GO:0008270">
    <property type="term" value="F:zinc ion binding"/>
    <property type="evidence" value="ECO:0007669"/>
    <property type="project" value="InterPro"/>
</dbReference>
<evidence type="ECO:0000313" key="4">
    <source>
        <dbReference type="Proteomes" id="UP000481043"/>
    </source>
</evidence>
<sequence length="276" mass="31039">MFAGCHVSIREGYLGAAKVAYALGGNAFQYFPKNPRSLTIKNFNKQDAHLCREFCDEYKIQSVAHTPYPTSLTPSEDKRKLTVQSLINDLEIAEACGSIGVVVHYGSQIDASEPLRAYELMISMLNEVLAHWNGKTLLLLENVAGKPGTMGTSIEEQVQIRNLSEYPEKLGYCFDTCHAFASGVWTEDRHKEFFENAQELGYFDHLKVIHFNNSRYEHSSGKDRHAGILTGKIGSNTMASFAREGLVKELPFILETPTEDHAQEIKEIRAFQDNEK</sequence>
<dbReference type="GO" id="GO:0006284">
    <property type="term" value="P:base-excision repair"/>
    <property type="evidence" value="ECO:0007669"/>
    <property type="project" value="TreeGrafter"/>
</dbReference>
<dbReference type="Pfam" id="PF01261">
    <property type="entry name" value="AP_endonuc_2"/>
    <property type="match status" value="1"/>
</dbReference>
<dbReference type="RefSeq" id="WP_163180187.1">
    <property type="nucleotide sequence ID" value="NZ_JAAIWM010000004.1"/>
</dbReference>
<protein>
    <submittedName>
        <fullName evidence="3">Deoxyribonuclease IV</fullName>
        <ecNumber evidence="3">3.1.21.2</ecNumber>
    </submittedName>
</protein>
<keyword evidence="3" id="KW-0378">Hydrolase</keyword>
<organism evidence="3 4">
    <name type="scientific">Bacillus mesophilus</name>
    <dbReference type="NCBI Taxonomy" id="1808955"/>
    <lineage>
        <taxon>Bacteria</taxon>
        <taxon>Bacillati</taxon>
        <taxon>Bacillota</taxon>
        <taxon>Bacilli</taxon>
        <taxon>Bacillales</taxon>
        <taxon>Bacillaceae</taxon>
        <taxon>Bacillus</taxon>
    </lineage>
</organism>
<keyword evidence="1" id="KW-0540">Nuclease</keyword>
<dbReference type="Proteomes" id="UP000481043">
    <property type="component" value="Unassembled WGS sequence"/>
</dbReference>
<gene>
    <name evidence="3" type="ORF">G4D63_13450</name>
</gene>
<dbReference type="PANTHER" id="PTHR21445">
    <property type="entry name" value="ENDONUCLEASE IV ENDODEOXYRIBONUCLEASE IV"/>
    <property type="match status" value="1"/>
</dbReference>
<dbReference type="GO" id="GO:0008833">
    <property type="term" value="F:deoxyribonuclease IV (phage-T4-induced) activity"/>
    <property type="evidence" value="ECO:0007669"/>
    <property type="project" value="UniProtKB-EC"/>
</dbReference>
<dbReference type="NCBIfam" id="TIGR00587">
    <property type="entry name" value="nfo"/>
    <property type="match status" value="1"/>
</dbReference>
<keyword evidence="4" id="KW-1185">Reference proteome</keyword>
<dbReference type="SUPFAM" id="SSF51658">
    <property type="entry name" value="Xylose isomerase-like"/>
    <property type="match status" value="1"/>
</dbReference>
<dbReference type="PANTHER" id="PTHR21445:SF0">
    <property type="entry name" value="APURINIC-APYRIMIDINIC ENDONUCLEASE"/>
    <property type="match status" value="1"/>
</dbReference>
<comment type="caution">
    <text evidence="3">The sequence shown here is derived from an EMBL/GenBank/DDBJ whole genome shotgun (WGS) entry which is preliminary data.</text>
</comment>
<dbReference type="EMBL" id="JAAIWM010000004">
    <property type="protein sequence ID" value="NEY72737.1"/>
    <property type="molecule type" value="Genomic_DNA"/>
</dbReference>
<evidence type="ECO:0000259" key="2">
    <source>
        <dbReference type="Pfam" id="PF01261"/>
    </source>
</evidence>
<dbReference type="InterPro" id="IPR036237">
    <property type="entry name" value="Xyl_isomerase-like_sf"/>
</dbReference>
<feature type="domain" description="Xylose isomerase-like TIM barrel" evidence="2">
    <location>
        <begin position="19"/>
        <end position="267"/>
    </location>
</feature>
<dbReference type="GO" id="GO:0003906">
    <property type="term" value="F:DNA-(apurinic or apyrimidinic site) endonuclease activity"/>
    <property type="evidence" value="ECO:0007669"/>
    <property type="project" value="TreeGrafter"/>
</dbReference>
<dbReference type="EC" id="3.1.21.2" evidence="3"/>
<proteinExistence type="predicted"/>
<dbReference type="SMART" id="SM00518">
    <property type="entry name" value="AP2Ec"/>
    <property type="match status" value="1"/>
</dbReference>
<dbReference type="InterPro" id="IPR001719">
    <property type="entry name" value="AP_endonuc_2"/>
</dbReference>
<dbReference type="PROSITE" id="PS51432">
    <property type="entry name" value="AP_NUCLEASE_F2_4"/>
    <property type="match status" value="1"/>
</dbReference>
<dbReference type="GO" id="GO:0008081">
    <property type="term" value="F:phosphoric diester hydrolase activity"/>
    <property type="evidence" value="ECO:0007669"/>
    <property type="project" value="TreeGrafter"/>
</dbReference>
<accession>A0A6M0Q921</accession>
<name>A0A6M0Q921_9BACI</name>